<dbReference type="GO" id="GO:0035869">
    <property type="term" value="C:ciliary transition zone"/>
    <property type="evidence" value="ECO:0007669"/>
    <property type="project" value="TreeGrafter"/>
</dbReference>
<reference evidence="6 7" key="1">
    <citation type="journal article" date="2019" name="Sci. Rep.">
        <title>Comparative genomics of chytrid fungi reveal insights into the obligate biotrophic and pathogenic lifestyle of Synchytrium endobioticum.</title>
        <authorList>
            <person name="van de Vossenberg B.T.L.H."/>
            <person name="Warris S."/>
            <person name="Nguyen H.D.T."/>
            <person name="van Gent-Pelzer M.P.E."/>
            <person name="Joly D.L."/>
            <person name="van de Geest H.C."/>
            <person name="Bonants P.J.M."/>
            <person name="Smith D.S."/>
            <person name="Levesque C.A."/>
            <person name="van der Lee T.A.J."/>
        </authorList>
    </citation>
    <scope>NUCLEOTIDE SEQUENCE [LARGE SCALE GENOMIC DNA]</scope>
    <source>
        <strain evidence="6 7">JEL517</strain>
    </source>
</reference>
<feature type="transmembrane region" description="Helical" evidence="5">
    <location>
        <begin position="102"/>
        <end position="121"/>
    </location>
</feature>
<evidence type="ECO:0000256" key="5">
    <source>
        <dbReference type="SAM" id="Phobius"/>
    </source>
</evidence>
<dbReference type="STRING" id="1806994.A0A507CBG1"/>
<dbReference type="Pfam" id="PF09799">
    <property type="entry name" value="Transmemb_17"/>
    <property type="match status" value="1"/>
</dbReference>
<evidence type="ECO:0000256" key="3">
    <source>
        <dbReference type="ARBA" id="ARBA00022989"/>
    </source>
</evidence>
<accession>A0A507CBG1</accession>
<keyword evidence="7" id="KW-1185">Reference proteome</keyword>
<comment type="subcellular location">
    <subcellularLocation>
        <location evidence="1">Membrane</location>
        <topology evidence="1">Multi-pass membrane protein</topology>
    </subcellularLocation>
</comment>
<dbReference type="PANTHER" id="PTHR13531:SF6">
    <property type="entry name" value="TMEM (HUMAN TRANSMEMBRANE PROTEIN) HOMOLOG"/>
    <property type="match status" value="1"/>
</dbReference>
<dbReference type="Proteomes" id="UP000319731">
    <property type="component" value="Unassembled WGS sequence"/>
</dbReference>
<evidence type="ECO:0000313" key="6">
    <source>
        <dbReference type="EMBL" id="TPX36668.1"/>
    </source>
</evidence>
<dbReference type="GO" id="GO:1905515">
    <property type="term" value="P:non-motile cilium assembly"/>
    <property type="evidence" value="ECO:0007669"/>
    <property type="project" value="TreeGrafter"/>
</dbReference>
<feature type="transmembrane region" description="Helical" evidence="5">
    <location>
        <begin position="71"/>
        <end position="90"/>
    </location>
</feature>
<feature type="transmembrane region" description="Helical" evidence="5">
    <location>
        <begin position="43"/>
        <end position="59"/>
    </location>
</feature>
<dbReference type="PANTHER" id="PTHR13531">
    <property type="entry name" value="GEO07735P1-RELATED-RELATED"/>
    <property type="match status" value="1"/>
</dbReference>
<dbReference type="GO" id="GO:0016020">
    <property type="term" value="C:membrane"/>
    <property type="evidence" value="ECO:0007669"/>
    <property type="project" value="UniProtKB-SubCell"/>
</dbReference>
<comment type="caution">
    <text evidence="6">The sequence shown here is derived from an EMBL/GenBank/DDBJ whole genome shotgun (WGS) entry which is preliminary data.</text>
</comment>
<organism evidence="6 7">
    <name type="scientific">Synchytrium microbalum</name>
    <dbReference type="NCBI Taxonomy" id="1806994"/>
    <lineage>
        <taxon>Eukaryota</taxon>
        <taxon>Fungi</taxon>
        <taxon>Fungi incertae sedis</taxon>
        <taxon>Chytridiomycota</taxon>
        <taxon>Chytridiomycota incertae sedis</taxon>
        <taxon>Chytridiomycetes</taxon>
        <taxon>Synchytriales</taxon>
        <taxon>Synchytriaceae</taxon>
        <taxon>Synchytrium</taxon>
    </lineage>
</organism>
<feature type="transmembrane region" description="Helical" evidence="5">
    <location>
        <begin position="136"/>
        <end position="156"/>
    </location>
</feature>
<dbReference type="RefSeq" id="XP_031026882.1">
    <property type="nucleotide sequence ID" value="XM_031167289.1"/>
</dbReference>
<name>A0A507CBG1_9FUNG</name>
<sequence length="194" mass="21508">MAAEKVFGENVSVAANRKRSAQRIRPKILSSLPLQVFLYSSKYLYVVWTGAMISVLVIKSLADSSPSTPNLFMYTLFAGFMLLEPLRIFMGYTGNLREQVGELAICVILGILQIVICVYFVNLQQLAGSSPLPWEFGINIAYIIWLVPQIFLAVLAGNRFIQAQNQAFLLSLDEHTGLLTSTPTIPPPNKKALL</sequence>
<dbReference type="InterPro" id="IPR019184">
    <property type="entry name" value="Uncharacterised_TM-17"/>
</dbReference>
<evidence type="ECO:0000256" key="4">
    <source>
        <dbReference type="ARBA" id="ARBA00023136"/>
    </source>
</evidence>
<dbReference type="GeneID" id="42002586"/>
<gene>
    <name evidence="6" type="ORF">SmJEL517_g01361</name>
</gene>
<evidence type="ECO:0000256" key="1">
    <source>
        <dbReference type="ARBA" id="ARBA00004141"/>
    </source>
</evidence>
<proteinExistence type="predicted"/>
<evidence type="ECO:0000256" key="2">
    <source>
        <dbReference type="ARBA" id="ARBA00022692"/>
    </source>
</evidence>
<dbReference type="EMBL" id="QEAO01000004">
    <property type="protein sequence ID" value="TPX36668.1"/>
    <property type="molecule type" value="Genomic_DNA"/>
</dbReference>
<dbReference type="OrthoDB" id="311720at2759"/>
<keyword evidence="2 5" id="KW-0812">Transmembrane</keyword>
<keyword evidence="3 5" id="KW-1133">Transmembrane helix</keyword>
<dbReference type="AlphaFoldDB" id="A0A507CBG1"/>
<protein>
    <submittedName>
        <fullName evidence="6">Uncharacterized protein</fullName>
    </submittedName>
</protein>
<evidence type="ECO:0000313" key="7">
    <source>
        <dbReference type="Proteomes" id="UP000319731"/>
    </source>
</evidence>
<keyword evidence="4 5" id="KW-0472">Membrane</keyword>